<dbReference type="Gene3D" id="3.30.565.10">
    <property type="entry name" value="Histidine kinase-like ATPase, C-terminal domain"/>
    <property type="match status" value="1"/>
</dbReference>
<evidence type="ECO:0000256" key="4">
    <source>
        <dbReference type="ARBA" id="ARBA00022553"/>
    </source>
</evidence>
<evidence type="ECO:0000256" key="7">
    <source>
        <dbReference type="ARBA" id="ARBA00023012"/>
    </source>
</evidence>
<feature type="domain" description="Histidine kinase" evidence="9">
    <location>
        <begin position="173"/>
        <end position="388"/>
    </location>
</feature>
<keyword evidence="6 10" id="KW-0418">Kinase</keyword>
<dbReference type="Proteomes" id="UP000673375">
    <property type="component" value="Unassembled WGS sequence"/>
</dbReference>
<dbReference type="InterPro" id="IPR003661">
    <property type="entry name" value="HisK_dim/P_dom"/>
</dbReference>
<dbReference type="PANTHER" id="PTHR45453:SF1">
    <property type="entry name" value="PHOSPHATE REGULON SENSOR PROTEIN PHOR"/>
    <property type="match status" value="1"/>
</dbReference>
<keyword evidence="7" id="KW-0902">Two-component regulatory system</keyword>
<dbReference type="CDD" id="cd00082">
    <property type="entry name" value="HisKA"/>
    <property type="match status" value="1"/>
</dbReference>
<dbReference type="GO" id="GO:0016301">
    <property type="term" value="F:kinase activity"/>
    <property type="evidence" value="ECO:0007669"/>
    <property type="project" value="UniProtKB-KW"/>
</dbReference>
<protein>
    <recommendedName>
        <fullName evidence="3">histidine kinase</fullName>
        <ecNumber evidence="3">2.7.13.3</ecNumber>
    </recommendedName>
</protein>
<dbReference type="Pfam" id="PF00512">
    <property type="entry name" value="HisKA"/>
    <property type="match status" value="1"/>
</dbReference>
<dbReference type="PRINTS" id="PR00344">
    <property type="entry name" value="BCTRLSENSOR"/>
</dbReference>
<evidence type="ECO:0000256" key="6">
    <source>
        <dbReference type="ARBA" id="ARBA00022777"/>
    </source>
</evidence>
<feature type="transmembrane region" description="Helical" evidence="8">
    <location>
        <begin position="28"/>
        <end position="47"/>
    </location>
</feature>
<dbReference type="InterPro" id="IPR004358">
    <property type="entry name" value="Sig_transdc_His_kin-like_C"/>
</dbReference>
<dbReference type="EMBL" id="JAEDXU010000008">
    <property type="protein sequence ID" value="MBP1047581.1"/>
    <property type="molecule type" value="Genomic_DNA"/>
</dbReference>
<evidence type="ECO:0000313" key="10">
    <source>
        <dbReference type="EMBL" id="MBP1047581.1"/>
    </source>
</evidence>
<keyword evidence="8" id="KW-0472">Membrane</keyword>
<dbReference type="Gene3D" id="1.10.287.130">
    <property type="match status" value="1"/>
</dbReference>
<keyword evidence="8" id="KW-0812">Transmembrane</keyword>
<dbReference type="InterPro" id="IPR005467">
    <property type="entry name" value="His_kinase_dom"/>
</dbReference>
<evidence type="ECO:0000256" key="5">
    <source>
        <dbReference type="ARBA" id="ARBA00022679"/>
    </source>
</evidence>
<comment type="catalytic activity">
    <reaction evidence="1">
        <text>ATP + protein L-histidine = ADP + protein N-phospho-L-histidine.</text>
        <dbReference type="EC" id="2.7.13.3"/>
    </reaction>
</comment>
<keyword evidence="5" id="KW-0808">Transferase</keyword>
<dbReference type="CDD" id="cd00075">
    <property type="entry name" value="HATPase"/>
    <property type="match status" value="1"/>
</dbReference>
<dbReference type="SUPFAM" id="SSF55874">
    <property type="entry name" value="ATPase domain of HSP90 chaperone/DNA topoisomerase II/histidine kinase"/>
    <property type="match status" value="1"/>
</dbReference>
<dbReference type="EC" id="2.7.13.3" evidence="3"/>
<dbReference type="PANTHER" id="PTHR45453">
    <property type="entry name" value="PHOSPHATE REGULON SENSOR PROTEIN PHOR"/>
    <property type="match status" value="1"/>
</dbReference>
<dbReference type="InterPro" id="IPR003594">
    <property type="entry name" value="HATPase_dom"/>
</dbReference>
<comment type="subcellular location">
    <subcellularLocation>
        <location evidence="2">Membrane</location>
    </subcellularLocation>
</comment>
<keyword evidence="4" id="KW-0597">Phosphoprotein</keyword>
<comment type="caution">
    <text evidence="10">The sequence shown here is derived from an EMBL/GenBank/DDBJ whole genome shotgun (WGS) entry which is preliminary data.</text>
</comment>
<accession>A0ABS4CLV9</accession>
<dbReference type="Pfam" id="PF02518">
    <property type="entry name" value="HATPase_c"/>
    <property type="match status" value="1"/>
</dbReference>
<name>A0ABS4CLV9_9ENTE</name>
<evidence type="ECO:0000256" key="1">
    <source>
        <dbReference type="ARBA" id="ARBA00000085"/>
    </source>
</evidence>
<feature type="transmembrane region" description="Helical" evidence="8">
    <location>
        <begin position="88"/>
        <end position="109"/>
    </location>
</feature>
<dbReference type="SMART" id="SM00387">
    <property type="entry name" value="HATPase_c"/>
    <property type="match status" value="1"/>
</dbReference>
<dbReference type="InterPro" id="IPR050351">
    <property type="entry name" value="BphY/WalK/GraS-like"/>
</dbReference>
<evidence type="ECO:0000259" key="9">
    <source>
        <dbReference type="PROSITE" id="PS50109"/>
    </source>
</evidence>
<dbReference type="PROSITE" id="PS50109">
    <property type="entry name" value="HIS_KIN"/>
    <property type="match status" value="1"/>
</dbReference>
<evidence type="ECO:0000256" key="2">
    <source>
        <dbReference type="ARBA" id="ARBA00004370"/>
    </source>
</evidence>
<evidence type="ECO:0000256" key="8">
    <source>
        <dbReference type="SAM" id="Phobius"/>
    </source>
</evidence>
<dbReference type="SMART" id="SM00388">
    <property type="entry name" value="HisKA"/>
    <property type="match status" value="1"/>
</dbReference>
<keyword evidence="8" id="KW-1133">Transmembrane helix</keyword>
<reference evidence="10 11" key="1">
    <citation type="submission" date="2020-12" db="EMBL/GenBank/DDBJ databases">
        <title>Vagococcus allomyrinae sp. nov. and Enterococcus lavae sp. nov., isolated from the larvae of Allomyrina dichotoma.</title>
        <authorList>
            <person name="Lee S.D."/>
        </authorList>
    </citation>
    <scope>NUCLEOTIDE SEQUENCE [LARGE SCALE GENOMIC DNA]</scope>
    <source>
        <strain evidence="10 11">BWM-S5</strain>
    </source>
</reference>
<keyword evidence="11" id="KW-1185">Reference proteome</keyword>
<proteinExistence type="predicted"/>
<sequence length="388" mass="43653">MILLKSRNILRLSGEWGIKLSKVENRKLLIKIGLVCFSILFLFFLFIQSGISDVFRQFIYDFLVYNQSFEVNGEIYYETTVSLSALKLLIVAVVVVSVVTVAITSYLIARNRINASIQELSKSIPEFLSAADSSKTTGDLSLDNELLKVKSTNMKNEELLKRETQRTKDLITYLAHDLKTPLASVIGYLNLLIDSPELTPAQRAKFLQITLDKAGRLEELINEFFDITRFSMQEIHLDKTTMDVVLLVQQMSEEVYPLLSEKNQQLKYEGPDSLMVEADSDQLARVLNNLFKNALSYGDPDSSIKVTISESTDKIYLSVLNEGTTIPKRQLEKVFDKFYRLDHARSTKTGGAGLGLAIAKEIMLAHDGDIRAASEQGLTTFELVLPKS</sequence>
<gene>
    <name evidence="10" type="ORF">I6N96_14940</name>
</gene>
<evidence type="ECO:0000256" key="3">
    <source>
        <dbReference type="ARBA" id="ARBA00012438"/>
    </source>
</evidence>
<organism evidence="10 11">
    <name type="scientific">Enterococcus larvae</name>
    <dbReference type="NCBI Taxonomy" id="2794352"/>
    <lineage>
        <taxon>Bacteria</taxon>
        <taxon>Bacillati</taxon>
        <taxon>Bacillota</taxon>
        <taxon>Bacilli</taxon>
        <taxon>Lactobacillales</taxon>
        <taxon>Enterococcaceae</taxon>
        <taxon>Enterococcus</taxon>
    </lineage>
</organism>
<evidence type="ECO:0000313" key="11">
    <source>
        <dbReference type="Proteomes" id="UP000673375"/>
    </source>
</evidence>
<dbReference type="InterPro" id="IPR036097">
    <property type="entry name" value="HisK_dim/P_sf"/>
</dbReference>
<dbReference type="InterPro" id="IPR036890">
    <property type="entry name" value="HATPase_C_sf"/>
</dbReference>
<dbReference type="SUPFAM" id="SSF47384">
    <property type="entry name" value="Homodimeric domain of signal transducing histidine kinase"/>
    <property type="match status" value="1"/>
</dbReference>